<dbReference type="GO" id="GO:0033969">
    <property type="term" value="F:gamma-glutamyl-gamma-aminobutyrate hydrolase activity"/>
    <property type="evidence" value="ECO:0007669"/>
    <property type="project" value="TreeGrafter"/>
</dbReference>
<reference evidence="2 3" key="2">
    <citation type="journal article" date="2011" name="J. Bacteriol.">
        <title>Complete genome sequence of the anaerobic, halophilic alkalithermophile Natranaerobius thermophilus JW/NM-WN-LF.</title>
        <authorList>
            <person name="Zhao B."/>
            <person name="Mesbah N.M."/>
            <person name="Dalin E."/>
            <person name="Goodwin L."/>
            <person name="Nolan M."/>
            <person name="Pitluck S."/>
            <person name="Chertkov O."/>
            <person name="Brettin T.S."/>
            <person name="Han J."/>
            <person name="Larimer F.W."/>
            <person name="Land M.L."/>
            <person name="Hauser L."/>
            <person name="Kyrpides N."/>
            <person name="Wiegel J."/>
        </authorList>
    </citation>
    <scope>NUCLEOTIDE SEQUENCE [LARGE SCALE GENOMIC DNA]</scope>
    <source>
        <strain evidence="3">ATCC BAA-1301 / DSM 18059 / JW/NM-WN-LF</strain>
    </source>
</reference>
<dbReference type="RefSeq" id="WP_012448678.1">
    <property type="nucleotide sequence ID" value="NC_010718.1"/>
</dbReference>
<dbReference type="Gene3D" id="3.40.50.880">
    <property type="match status" value="1"/>
</dbReference>
<organism evidence="2 3">
    <name type="scientific">Natranaerobius thermophilus (strain ATCC BAA-1301 / DSM 18059 / JW/NM-WN-LF)</name>
    <dbReference type="NCBI Taxonomy" id="457570"/>
    <lineage>
        <taxon>Bacteria</taxon>
        <taxon>Bacillati</taxon>
        <taxon>Bacillota</taxon>
        <taxon>Clostridia</taxon>
        <taxon>Natranaerobiales</taxon>
        <taxon>Natranaerobiaceae</taxon>
        <taxon>Natranaerobius</taxon>
    </lineage>
</organism>
<dbReference type="GO" id="GO:0005829">
    <property type="term" value="C:cytosol"/>
    <property type="evidence" value="ECO:0007669"/>
    <property type="project" value="TreeGrafter"/>
</dbReference>
<feature type="compositionally biased region" description="Basic and acidic residues" evidence="1">
    <location>
        <begin position="20"/>
        <end position="29"/>
    </location>
</feature>
<feature type="compositionally biased region" description="Low complexity" evidence="1">
    <location>
        <begin position="1"/>
        <end position="19"/>
    </location>
</feature>
<evidence type="ECO:0000313" key="2">
    <source>
        <dbReference type="EMBL" id="ACB85827.1"/>
    </source>
</evidence>
<dbReference type="InterPro" id="IPR044668">
    <property type="entry name" value="PuuD-like"/>
</dbReference>
<evidence type="ECO:0000256" key="1">
    <source>
        <dbReference type="SAM" id="MobiDB-lite"/>
    </source>
</evidence>
<dbReference type="KEGG" id="nth:Nther_2261"/>
<evidence type="ECO:0000313" key="3">
    <source>
        <dbReference type="Proteomes" id="UP000001683"/>
    </source>
</evidence>
<dbReference type="EMBL" id="CP001034">
    <property type="protein sequence ID" value="ACB85827.1"/>
    <property type="molecule type" value="Genomic_DNA"/>
</dbReference>
<dbReference type="InterPro" id="IPR011697">
    <property type="entry name" value="Peptidase_C26"/>
</dbReference>
<dbReference type="eggNOG" id="COG2071">
    <property type="taxonomic scope" value="Bacteria"/>
</dbReference>
<dbReference type="InParanoid" id="B2A829"/>
<sequence>MNSNEINSHTNSHSNSNISHVEDRYSLEKKPETISRPIIGVTAFQDTSGDKTRINHSYIRAIEAAGGIPLVIPNPSRDTGQKLLTEVLDQEKPVPGDILDLFENQDRLEALKPGEFSRSYLGKFLDRLDGLVLSGGDDPDPIYFGEEVIPGQGGIEPERDIMELKLTALAMERSLPILGVCRGMQIINVIKGGSNYQDMDSQLQLGKAEEWVKHKQQAPRHYPTHKLYITEGSLLEEIVGRSKIRVNSFHHQAVKSPGEDLVVSGRSGDGIIEAIESKNHTFCLGVQWHPEGHDNSPGGYELFVRLVEESRK</sequence>
<dbReference type="PANTHER" id="PTHR43235:SF1">
    <property type="entry name" value="GLUTAMINE AMIDOTRANSFERASE PB2B2.05-RELATED"/>
    <property type="match status" value="1"/>
</dbReference>
<keyword evidence="3" id="KW-1185">Reference proteome</keyword>
<proteinExistence type="predicted"/>
<dbReference type="SUPFAM" id="SSF52317">
    <property type="entry name" value="Class I glutamine amidotransferase-like"/>
    <property type="match status" value="1"/>
</dbReference>
<dbReference type="InterPro" id="IPR029062">
    <property type="entry name" value="Class_I_gatase-like"/>
</dbReference>
<dbReference type="Pfam" id="PF07722">
    <property type="entry name" value="Peptidase_C26"/>
    <property type="match status" value="1"/>
</dbReference>
<gene>
    <name evidence="2" type="ordered locus">Nther_2261</name>
</gene>
<dbReference type="Proteomes" id="UP000001683">
    <property type="component" value="Chromosome"/>
</dbReference>
<reference evidence="2 3" key="1">
    <citation type="submission" date="2008-04" db="EMBL/GenBank/DDBJ databases">
        <title>Complete sequence of chromosome of Natranaerobius thermophilus JW/NM-WN-LF.</title>
        <authorList>
            <consortium name="US DOE Joint Genome Institute"/>
            <person name="Copeland A."/>
            <person name="Lucas S."/>
            <person name="Lapidus A."/>
            <person name="Glavina del Rio T."/>
            <person name="Dalin E."/>
            <person name="Tice H."/>
            <person name="Bruce D."/>
            <person name="Goodwin L."/>
            <person name="Pitluck S."/>
            <person name="Chertkov O."/>
            <person name="Brettin T."/>
            <person name="Detter J.C."/>
            <person name="Han C."/>
            <person name="Kuske C.R."/>
            <person name="Schmutz J."/>
            <person name="Larimer F."/>
            <person name="Land M."/>
            <person name="Hauser L."/>
            <person name="Kyrpides N."/>
            <person name="Lykidis A."/>
            <person name="Mesbah N.M."/>
            <person name="Wiegel J."/>
        </authorList>
    </citation>
    <scope>NUCLEOTIDE SEQUENCE [LARGE SCALE GENOMIC DNA]</scope>
    <source>
        <strain evidence="3">ATCC BAA-1301 / DSM 18059 / JW/NM-WN-LF</strain>
    </source>
</reference>
<protein>
    <submittedName>
        <fullName evidence="2">Peptidase C26</fullName>
    </submittedName>
</protein>
<dbReference type="STRING" id="457570.Nther_2261"/>
<dbReference type="CDD" id="cd01745">
    <property type="entry name" value="GATase1_2"/>
    <property type="match status" value="1"/>
</dbReference>
<dbReference type="GO" id="GO:0006598">
    <property type="term" value="P:polyamine catabolic process"/>
    <property type="evidence" value="ECO:0007669"/>
    <property type="project" value="TreeGrafter"/>
</dbReference>
<dbReference type="OrthoDB" id="9813383at2"/>
<accession>B2A829</accession>
<dbReference type="HOGENOM" id="CLU_030756_2_0_9"/>
<dbReference type="AlphaFoldDB" id="B2A829"/>
<dbReference type="PROSITE" id="PS51273">
    <property type="entry name" value="GATASE_TYPE_1"/>
    <property type="match status" value="1"/>
</dbReference>
<name>B2A829_NATTJ</name>
<dbReference type="PANTHER" id="PTHR43235">
    <property type="entry name" value="GLUTAMINE AMIDOTRANSFERASE PB2B2.05-RELATED"/>
    <property type="match status" value="1"/>
</dbReference>
<feature type="region of interest" description="Disordered" evidence="1">
    <location>
        <begin position="1"/>
        <end position="29"/>
    </location>
</feature>